<gene>
    <name evidence="3" type="ORF">BKA55DRAFT_111371</name>
</gene>
<evidence type="ECO:0000313" key="3">
    <source>
        <dbReference type="EMBL" id="KAH7241054.1"/>
    </source>
</evidence>
<evidence type="ECO:0000256" key="1">
    <source>
        <dbReference type="SAM" id="Phobius"/>
    </source>
</evidence>
<organism evidence="3 4">
    <name type="scientific">Fusarium redolens</name>
    <dbReference type="NCBI Taxonomy" id="48865"/>
    <lineage>
        <taxon>Eukaryota</taxon>
        <taxon>Fungi</taxon>
        <taxon>Dikarya</taxon>
        <taxon>Ascomycota</taxon>
        <taxon>Pezizomycotina</taxon>
        <taxon>Sordariomycetes</taxon>
        <taxon>Hypocreomycetidae</taxon>
        <taxon>Hypocreales</taxon>
        <taxon>Nectriaceae</taxon>
        <taxon>Fusarium</taxon>
        <taxon>Fusarium redolens species complex</taxon>
    </lineage>
</organism>
<keyword evidence="1" id="KW-0812">Transmembrane</keyword>
<reference evidence="3" key="1">
    <citation type="journal article" date="2021" name="Nat. Commun.">
        <title>Genetic determinants of endophytism in the Arabidopsis root mycobiome.</title>
        <authorList>
            <person name="Mesny F."/>
            <person name="Miyauchi S."/>
            <person name="Thiergart T."/>
            <person name="Pickel B."/>
            <person name="Atanasova L."/>
            <person name="Karlsson M."/>
            <person name="Huettel B."/>
            <person name="Barry K.W."/>
            <person name="Haridas S."/>
            <person name="Chen C."/>
            <person name="Bauer D."/>
            <person name="Andreopoulos W."/>
            <person name="Pangilinan J."/>
            <person name="LaButti K."/>
            <person name="Riley R."/>
            <person name="Lipzen A."/>
            <person name="Clum A."/>
            <person name="Drula E."/>
            <person name="Henrissat B."/>
            <person name="Kohler A."/>
            <person name="Grigoriev I.V."/>
            <person name="Martin F.M."/>
            <person name="Hacquard S."/>
        </authorList>
    </citation>
    <scope>NUCLEOTIDE SEQUENCE</scope>
    <source>
        <strain evidence="3">MPI-CAGE-AT-0023</strain>
    </source>
</reference>
<proteinExistence type="predicted"/>
<dbReference type="Proteomes" id="UP000720189">
    <property type="component" value="Unassembled WGS sequence"/>
</dbReference>
<feature type="transmembrane region" description="Helical" evidence="1">
    <location>
        <begin position="38"/>
        <end position="61"/>
    </location>
</feature>
<accession>A0A9P9GK45</accession>
<name>A0A9P9GK45_FUSRE</name>
<dbReference type="GeneID" id="70214674"/>
<keyword evidence="1" id="KW-1133">Transmembrane helix</keyword>
<protein>
    <recommendedName>
        <fullName evidence="5">CASP-like protein</fullName>
    </recommendedName>
</protein>
<feature type="chain" id="PRO_5040316391" description="CASP-like protein" evidence="2">
    <location>
        <begin position="20"/>
        <end position="95"/>
    </location>
</feature>
<dbReference type="AlphaFoldDB" id="A0A9P9GK45"/>
<keyword evidence="2" id="KW-0732">Signal</keyword>
<evidence type="ECO:0000313" key="4">
    <source>
        <dbReference type="Proteomes" id="UP000720189"/>
    </source>
</evidence>
<feature type="signal peptide" evidence="2">
    <location>
        <begin position="1"/>
        <end position="19"/>
    </location>
</feature>
<dbReference type="EMBL" id="JAGMUX010000013">
    <property type="protein sequence ID" value="KAH7241054.1"/>
    <property type="molecule type" value="Genomic_DNA"/>
</dbReference>
<evidence type="ECO:0008006" key="5">
    <source>
        <dbReference type="Google" id="ProtNLM"/>
    </source>
</evidence>
<evidence type="ECO:0000256" key="2">
    <source>
        <dbReference type="SAM" id="SignalP"/>
    </source>
</evidence>
<sequence length="95" mass="10142">MGSLRVALATLTLLSRVTTDGIMKGGSQFKSVCSAVGGYSWLGTLLTSAASLFSILSFAALSQARPMAKAREDQPLLRDSALYLGGRHFVLYSQR</sequence>
<keyword evidence="1" id="KW-0472">Membrane</keyword>
<keyword evidence="4" id="KW-1185">Reference proteome</keyword>
<comment type="caution">
    <text evidence="3">The sequence shown here is derived from an EMBL/GenBank/DDBJ whole genome shotgun (WGS) entry which is preliminary data.</text>
</comment>
<dbReference type="RefSeq" id="XP_046046568.1">
    <property type="nucleotide sequence ID" value="XM_046184720.1"/>
</dbReference>